<accession>A5DU39</accession>
<organism evidence="1 2">
    <name type="scientific">Lodderomyces elongisporus (strain ATCC 11503 / CBS 2605 / JCM 1781 / NBRC 1676 / NRRL YB-4239)</name>
    <name type="common">Yeast</name>
    <name type="synonym">Saccharomyces elongisporus</name>
    <dbReference type="NCBI Taxonomy" id="379508"/>
    <lineage>
        <taxon>Eukaryota</taxon>
        <taxon>Fungi</taxon>
        <taxon>Dikarya</taxon>
        <taxon>Ascomycota</taxon>
        <taxon>Saccharomycotina</taxon>
        <taxon>Pichiomycetes</taxon>
        <taxon>Debaryomycetaceae</taxon>
        <taxon>Candida/Lodderomyces clade</taxon>
        <taxon>Lodderomyces</taxon>
    </lineage>
</organism>
<dbReference type="HOGENOM" id="CLU_1378357_0_0_1"/>
<protein>
    <submittedName>
        <fullName evidence="1">Uncharacterized protein</fullName>
    </submittedName>
</protein>
<gene>
    <name evidence="1" type="ORF">LELG_00875</name>
</gene>
<name>A5DU39_LODEL</name>
<dbReference type="EMBL" id="CH981524">
    <property type="protein sequence ID" value="EDK42696.1"/>
    <property type="molecule type" value="Genomic_DNA"/>
</dbReference>
<dbReference type="VEuPathDB" id="FungiDB:LELG_00875"/>
<dbReference type="Proteomes" id="UP000001996">
    <property type="component" value="Unassembled WGS sequence"/>
</dbReference>
<reference evidence="1 2" key="1">
    <citation type="journal article" date="2009" name="Nature">
        <title>Evolution of pathogenicity and sexual reproduction in eight Candida genomes.</title>
        <authorList>
            <person name="Butler G."/>
            <person name="Rasmussen M.D."/>
            <person name="Lin M.F."/>
            <person name="Santos M.A."/>
            <person name="Sakthikumar S."/>
            <person name="Munro C.A."/>
            <person name="Rheinbay E."/>
            <person name="Grabherr M."/>
            <person name="Forche A."/>
            <person name="Reedy J.L."/>
            <person name="Agrafioti I."/>
            <person name="Arnaud M.B."/>
            <person name="Bates S."/>
            <person name="Brown A.J."/>
            <person name="Brunke S."/>
            <person name="Costanzo M.C."/>
            <person name="Fitzpatrick D.A."/>
            <person name="de Groot P.W."/>
            <person name="Harris D."/>
            <person name="Hoyer L.L."/>
            <person name="Hube B."/>
            <person name="Klis F.M."/>
            <person name="Kodira C."/>
            <person name="Lennard N."/>
            <person name="Logue M.E."/>
            <person name="Martin R."/>
            <person name="Neiman A.M."/>
            <person name="Nikolaou E."/>
            <person name="Quail M.A."/>
            <person name="Quinn J."/>
            <person name="Santos M.C."/>
            <person name="Schmitzberger F.F."/>
            <person name="Sherlock G."/>
            <person name="Shah P."/>
            <person name="Silverstein K.A."/>
            <person name="Skrzypek M.S."/>
            <person name="Soll D."/>
            <person name="Staggs R."/>
            <person name="Stansfield I."/>
            <person name="Stumpf M.P."/>
            <person name="Sudbery P.E."/>
            <person name="Srikantha T."/>
            <person name="Zeng Q."/>
            <person name="Berman J."/>
            <person name="Berriman M."/>
            <person name="Heitman J."/>
            <person name="Gow N.A."/>
            <person name="Lorenz M.C."/>
            <person name="Birren B.W."/>
            <person name="Kellis M."/>
            <person name="Cuomo C.A."/>
        </authorList>
    </citation>
    <scope>NUCLEOTIDE SEQUENCE [LARGE SCALE GENOMIC DNA]</scope>
    <source>
        <strain evidence="2">ATCC 11503 / BCRC 21390 / CBS 2605 / JCM 1781 / NBRC 1676 / NRRL YB-4239</strain>
    </source>
</reference>
<sequence>MAKTARKETLKMLVVQMLMMTRRRNQRSLRRERVRSTLKKRWHRGIFLGILLLPIRPKQCFNLMARVIPLVLVWDIPCFVLLKRIRSSQSFHLHQKLSPRVTLLHITRNYMNKKLIEFGTRKEALWLTMVQILILNKFTKSTYQQITRLIILARRSKIWRTMSKVSKRVKRRYSRSRDKCATSTVYCRERPISLLTLG</sequence>
<evidence type="ECO:0000313" key="2">
    <source>
        <dbReference type="Proteomes" id="UP000001996"/>
    </source>
</evidence>
<proteinExistence type="predicted"/>
<dbReference type="InParanoid" id="A5DU39"/>
<keyword evidence="2" id="KW-1185">Reference proteome</keyword>
<dbReference type="AlphaFoldDB" id="A5DU39"/>
<evidence type="ECO:0000313" key="1">
    <source>
        <dbReference type="EMBL" id="EDK42696.1"/>
    </source>
</evidence>